<sequence>MNDVKRSFAFIDVNWGNVSLVAFIHVVVQFAPYVVLIPLLTSLAGYKFLAYGSKRASDDDGIMGWKKILEVLF</sequence>
<reference evidence="2 3" key="1">
    <citation type="submission" date="2024-04" db="EMBL/GenBank/DDBJ databases">
        <authorList>
            <person name="Fracassetti M."/>
        </authorList>
    </citation>
    <scope>NUCLEOTIDE SEQUENCE [LARGE SCALE GENOMIC DNA]</scope>
</reference>
<feature type="transmembrane region" description="Helical" evidence="1">
    <location>
        <begin position="20"/>
        <end position="46"/>
    </location>
</feature>
<keyword evidence="1" id="KW-0812">Transmembrane</keyword>
<accession>A0AAV2EHN1</accession>
<organism evidence="2 3">
    <name type="scientific">Linum trigynum</name>
    <dbReference type="NCBI Taxonomy" id="586398"/>
    <lineage>
        <taxon>Eukaryota</taxon>
        <taxon>Viridiplantae</taxon>
        <taxon>Streptophyta</taxon>
        <taxon>Embryophyta</taxon>
        <taxon>Tracheophyta</taxon>
        <taxon>Spermatophyta</taxon>
        <taxon>Magnoliopsida</taxon>
        <taxon>eudicotyledons</taxon>
        <taxon>Gunneridae</taxon>
        <taxon>Pentapetalae</taxon>
        <taxon>rosids</taxon>
        <taxon>fabids</taxon>
        <taxon>Malpighiales</taxon>
        <taxon>Linaceae</taxon>
        <taxon>Linum</taxon>
    </lineage>
</organism>
<evidence type="ECO:0000256" key="1">
    <source>
        <dbReference type="SAM" id="Phobius"/>
    </source>
</evidence>
<dbReference type="AlphaFoldDB" id="A0AAV2EHN1"/>
<keyword evidence="3" id="KW-1185">Reference proteome</keyword>
<keyword evidence="1" id="KW-1133">Transmembrane helix</keyword>
<dbReference type="Proteomes" id="UP001497516">
    <property type="component" value="Chromosome 4"/>
</dbReference>
<evidence type="ECO:0000313" key="2">
    <source>
        <dbReference type="EMBL" id="CAL1385202.1"/>
    </source>
</evidence>
<name>A0AAV2EHN1_9ROSI</name>
<evidence type="ECO:0000313" key="3">
    <source>
        <dbReference type="Proteomes" id="UP001497516"/>
    </source>
</evidence>
<proteinExistence type="predicted"/>
<dbReference type="EMBL" id="OZ034817">
    <property type="protein sequence ID" value="CAL1385202.1"/>
    <property type="molecule type" value="Genomic_DNA"/>
</dbReference>
<keyword evidence="1" id="KW-0472">Membrane</keyword>
<protein>
    <submittedName>
        <fullName evidence="2">Uncharacterized protein</fullName>
    </submittedName>
</protein>
<gene>
    <name evidence="2" type="ORF">LTRI10_LOCUS26357</name>
</gene>